<evidence type="ECO:0008006" key="4">
    <source>
        <dbReference type="Google" id="ProtNLM"/>
    </source>
</evidence>
<accession>A0A084SZ29</accession>
<dbReference type="RefSeq" id="WP_043391396.1">
    <property type="nucleotide sequence ID" value="NZ_JPMI01000043.1"/>
</dbReference>
<organism evidence="2 3">
    <name type="scientific">Archangium violaceum Cb vi76</name>
    <dbReference type="NCBI Taxonomy" id="1406225"/>
    <lineage>
        <taxon>Bacteria</taxon>
        <taxon>Pseudomonadati</taxon>
        <taxon>Myxococcota</taxon>
        <taxon>Myxococcia</taxon>
        <taxon>Myxococcales</taxon>
        <taxon>Cystobacterineae</taxon>
        <taxon>Archangiaceae</taxon>
        <taxon>Archangium</taxon>
    </lineage>
</organism>
<keyword evidence="1" id="KW-0732">Signal</keyword>
<name>A0A084SZ29_9BACT</name>
<dbReference type="AlphaFoldDB" id="A0A084SZ29"/>
<feature type="signal peptide" evidence="1">
    <location>
        <begin position="1"/>
        <end position="20"/>
    </location>
</feature>
<evidence type="ECO:0000313" key="2">
    <source>
        <dbReference type="EMBL" id="KFA93714.1"/>
    </source>
</evidence>
<dbReference type="Pfam" id="PF09544">
    <property type="entry name" value="DUF2381"/>
    <property type="match status" value="1"/>
</dbReference>
<protein>
    <recommendedName>
        <fullName evidence="4">DUF2381 family protein</fullName>
    </recommendedName>
</protein>
<reference evidence="2 3" key="1">
    <citation type="submission" date="2014-07" db="EMBL/GenBank/DDBJ databases">
        <title>Draft Genome Sequence of Gephyronic Acid Producer, Cystobacter violaceus Strain Cb vi76.</title>
        <authorList>
            <person name="Stevens D.C."/>
            <person name="Young J."/>
            <person name="Carmichael R."/>
            <person name="Tan J."/>
            <person name="Taylor R.E."/>
        </authorList>
    </citation>
    <scope>NUCLEOTIDE SEQUENCE [LARGE SCALE GENOMIC DNA]</scope>
    <source>
        <strain evidence="2 3">Cb vi76</strain>
    </source>
</reference>
<sequence>MRPGPWFFLLALLLSAPASARERQEASVFRQRTLLVSSQPDGVPPLELHVAAGTATLVESDVPLGPLSFQDVRGRIQLVPIDDHRLVLVPSEDLTQGERLPFVVGATPRAGPLRFSLVTRRDEVDTSVLLVRASPAAADEDAARALVLQLLSAPEARATFAVPQEIGKLAGPESRVRLVSLLRLGQRLFVTLAVGTLQPGLRPWRPRQLRLRATIGRGPSFVEWPVPFLSGPLEKKKQQFHVLTALLPEGTTRLEVALDGEHVPGAFHVLPLEAAVELP</sequence>
<feature type="chain" id="PRO_5001782163" description="DUF2381 family protein" evidence="1">
    <location>
        <begin position="21"/>
        <end position="279"/>
    </location>
</feature>
<dbReference type="EMBL" id="JPMI01000043">
    <property type="protein sequence ID" value="KFA93714.1"/>
    <property type="molecule type" value="Genomic_DNA"/>
</dbReference>
<comment type="caution">
    <text evidence="2">The sequence shown here is derived from an EMBL/GenBank/DDBJ whole genome shotgun (WGS) entry which is preliminary data.</text>
</comment>
<evidence type="ECO:0000313" key="3">
    <source>
        <dbReference type="Proteomes" id="UP000028547"/>
    </source>
</evidence>
<dbReference type="Proteomes" id="UP000028547">
    <property type="component" value="Unassembled WGS sequence"/>
</dbReference>
<gene>
    <name evidence="2" type="ORF">Q664_07395</name>
</gene>
<evidence type="ECO:0000256" key="1">
    <source>
        <dbReference type="SAM" id="SignalP"/>
    </source>
</evidence>
<proteinExistence type="predicted"/>
<dbReference type="InterPro" id="IPR011754">
    <property type="entry name" value="Mxa_paralog_2268"/>
</dbReference>